<proteinExistence type="predicted"/>
<evidence type="ECO:0000313" key="1">
    <source>
        <dbReference type="EMBL" id="WGW05320.1"/>
    </source>
</evidence>
<reference evidence="1 2" key="1">
    <citation type="submission" date="2023-05" db="EMBL/GenBank/DDBJ databases">
        <title>YMD87, complete Genome.</title>
        <authorList>
            <person name="Zhang J."/>
            <person name="Xu X."/>
        </authorList>
    </citation>
    <scope>NUCLEOTIDE SEQUENCE [LARGE SCALE GENOMIC DNA]</scope>
    <source>
        <strain evidence="1 2">YMD87</strain>
    </source>
</reference>
<gene>
    <name evidence="1" type="ORF">QF118_07170</name>
</gene>
<keyword evidence="2" id="KW-1185">Reference proteome</keyword>
<dbReference type="EMBL" id="CP124616">
    <property type="protein sequence ID" value="WGW05320.1"/>
    <property type="molecule type" value="Genomic_DNA"/>
</dbReference>
<dbReference type="Proteomes" id="UP001241605">
    <property type="component" value="Chromosome"/>
</dbReference>
<sequence>MDHEFFVDSVAIPPSVPATFRLGDEPFLYVMVHDGKIVRIDQIAVNGATYRQFMWEPGSAEVGVRTPEEHESEFSANPCRGPADSKRCLWNSGQPVIVLFWHPESALCAIVGKIGTSATLNYMTHRSECAGML</sequence>
<dbReference type="RefSeq" id="WP_282301944.1">
    <property type="nucleotide sequence ID" value="NZ_CP124616.1"/>
</dbReference>
<accession>A0ABY8QLB5</accession>
<protein>
    <submittedName>
        <fullName evidence="1">Uncharacterized protein</fullName>
    </submittedName>
</protein>
<organism evidence="1 2">
    <name type="scientific">Tropicibacter oceani</name>
    <dbReference type="NCBI Taxonomy" id="3058420"/>
    <lineage>
        <taxon>Bacteria</taxon>
        <taxon>Pseudomonadati</taxon>
        <taxon>Pseudomonadota</taxon>
        <taxon>Alphaproteobacteria</taxon>
        <taxon>Rhodobacterales</taxon>
        <taxon>Roseobacteraceae</taxon>
        <taxon>Tropicibacter</taxon>
    </lineage>
</organism>
<name>A0ABY8QLB5_9RHOB</name>
<evidence type="ECO:0000313" key="2">
    <source>
        <dbReference type="Proteomes" id="UP001241605"/>
    </source>
</evidence>